<evidence type="ECO:0000256" key="3">
    <source>
        <dbReference type="ARBA" id="ARBA00023125"/>
    </source>
</evidence>
<dbReference type="GO" id="GO:0009378">
    <property type="term" value="F:four-way junction helicase activity"/>
    <property type="evidence" value="ECO:0007669"/>
    <property type="project" value="InterPro"/>
</dbReference>
<keyword evidence="9" id="KW-0378">Hydrolase</keyword>
<dbReference type="Gene3D" id="1.10.150.20">
    <property type="entry name" value="5' to 3' exonuclease, C-terminal subdomain"/>
    <property type="match status" value="1"/>
</dbReference>
<dbReference type="SUPFAM" id="SSF47781">
    <property type="entry name" value="RuvA domain 2-like"/>
    <property type="match status" value="1"/>
</dbReference>
<dbReference type="HAMAP" id="MF_00031">
    <property type="entry name" value="DNA_HJ_migration_RuvA"/>
    <property type="match status" value="1"/>
</dbReference>
<keyword evidence="9" id="KW-0067">ATP-binding</keyword>
<dbReference type="Gene3D" id="1.10.8.10">
    <property type="entry name" value="DNA helicase RuvA subunit, C-terminal domain"/>
    <property type="match status" value="1"/>
</dbReference>
<feature type="region of interest" description="Domain I" evidence="6">
    <location>
        <begin position="1"/>
        <end position="64"/>
    </location>
</feature>
<dbReference type="KEGG" id="mtun:MTUNDRAET4_0003"/>
<dbReference type="AlphaFoldDB" id="A0A4U8YVH7"/>
<dbReference type="GO" id="GO:0000400">
    <property type="term" value="F:four-way junction DNA binding"/>
    <property type="evidence" value="ECO:0007669"/>
    <property type="project" value="UniProtKB-UniRule"/>
</dbReference>
<dbReference type="GO" id="GO:0006281">
    <property type="term" value="P:DNA repair"/>
    <property type="evidence" value="ECO:0007669"/>
    <property type="project" value="UniProtKB-UniRule"/>
</dbReference>
<dbReference type="InterPro" id="IPR000085">
    <property type="entry name" value="RuvA"/>
</dbReference>
<dbReference type="GO" id="GO:0048476">
    <property type="term" value="C:Holliday junction resolvase complex"/>
    <property type="evidence" value="ECO:0007669"/>
    <property type="project" value="UniProtKB-UniRule"/>
</dbReference>
<comment type="function">
    <text evidence="6">The RuvA-RuvB-RuvC complex processes Holliday junction (HJ) DNA during genetic recombination and DNA repair, while the RuvA-RuvB complex plays an important role in the rescue of blocked DNA replication forks via replication fork reversal (RFR). RuvA specifically binds to HJ cruciform DNA, conferring on it an open structure. The RuvB hexamer acts as an ATP-dependent pump, pulling dsDNA into and through the RuvAB complex. HJ branch migration allows RuvC to scan DNA until it finds its consensus sequence, where it cleaves and resolves the cruciform DNA.</text>
</comment>
<dbReference type="OrthoDB" id="5293449at2"/>
<dbReference type="GO" id="GO:0005524">
    <property type="term" value="F:ATP binding"/>
    <property type="evidence" value="ECO:0007669"/>
    <property type="project" value="InterPro"/>
</dbReference>
<dbReference type="InterPro" id="IPR036267">
    <property type="entry name" value="RuvA_C_sf"/>
</dbReference>
<evidence type="ECO:0000259" key="7">
    <source>
        <dbReference type="Pfam" id="PF01330"/>
    </source>
</evidence>
<keyword evidence="5 6" id="KW-0234">DNA repair</keyword>
<dbReference type="GO" id="GO:0009379">
    <property type="term" value="C:Holliday junction helicase complex"/>
    <property type="evidence" value="ECO:0007669"/>
    <property type="project" value="InterPro"/>
</dbReference>
<protein>
    <recommendedName>
        <fullName evidence="6">Holliday junction branch migration complex subunit RuvA</fullName>
    </recommendedName>
</protein>
<feature type="domain" description="Holliday junction DNA helicase RuvA C-terminal" evidence="8">
    <location>
        <begin position="160"/>
        <end position="206"/>
    </location>
</feature>
<gene>
    <name evidence="6 9" type="primary">ruvA</name>
    <name evidence="9" type="ORF">MTUNDRAET4_0003</name>
</gene>
<evidence type="ECO:0000256" key="4">
    <source>
        <dbReference type="ARBA" id="ARBA00023172"/>
    </source>
</evidence>
<dbReference type="SUPFAM" id="SSF50249">
    <property type="entry name" value="Nucleic acid-binding proteins"/>
    <property type="match status" value="1"/>
</dbReference>
<comment type="caution">
    <text evidence="6">Lacks conserved residue(s) required for the propagation of feature annotation.</text>
</comment>
<dbReference type="Proteomes" id="UP000294360">
    <property type="component" value="Chromosome"/>
</dbReference>
<name>A0A4U8YVH7_METTU</name>
<dbReference type="Pfam" id="PF01330">
    <property type="entry name" value="RuvA_N"/>
    <property type="match status" value="1"/>
</dbReference>
<dbReference type="SUPFAM" id="SSF46929">
    <property type="entry name" value="DNA helicase RuvA subunit, C-terminal domain"/>
    <property type="match status" value="1"/>
</dbReference>
<sequence length="207" mass="21145">MIGKLKGVIDSQGEDFVILDVHGVGYVVHCSARTLQGLPPTGEATALAIETQVREDSIRLFGFASEGERDWFRLLQSVQGVGAKVALAVQSVLAPGELAMAIASQDKAAFARAPGVGPKLAARIVAELKDKAPVFGAADAPLSLARGADQGVGFSAGQSAIADAISVLVNLGYGRSQAAMAIAASIKALGEDAPAADLIKRGLKELG</sequence>
<keyword evidence="9" id="KW-0347">Helicase</keyword>
<evidence type="ECO:0000259" key="8">
    <source>
        <dbReference type="Pfam" id="PF07499"/>
    </source>
</evidence>
<evidence type="ECO:0000256" key="6">
    <source>
        <dbReference type="HAMAP-Rule" id="MF_00031"/>
    </source>
</evidence>
<evidence type="ECO:0000313" key="9">
    <source>
        <dbReference type="EMBL" id="VFU06896.1"/>
    </source>
</evidence>
<dbReference type="NCBIfam" id="TIGR00084">
    <property type="entry name" value="ruvA"/>
    <property type="match status" value="1"/>
</dbReference>
<comment type="subcellular location">
    <subcellularLocation>
        <location evidence="6">Cytoplasm</location>
    </subcellularLocation>
</comment>
<dbReference type="GO" id="GO:0005737">
    <property type="term" value="C:cytoplasm"/>
    <property type="evidence" value="ECO:0007669"/>
    <property type="project" value="UniProtKB-SubCell"/>
</dbReference>
<feature type="domain" description="DNA helicase Holliday junction RuvA type" evidence="7">
    <location>
        <begin position="1"/>
        <end position="62"/>
    </location>
</feature>
<keyword evidence="2 6" id="KW-0227">DNA damage</keyword>
<dbReference type="GO" id="GO:0016787">
    <property type="term" value="F:hydrolase activity"/>
    <property type="evidence" value="ECO:0007669"/>
    <property type="project" value="UniProtKB-KW"/>
</dbReference>
<dbReference type="Pfam" id="PF07499">
    <property type="entry name" value="RuvA_C"/>
    <property type="match status" value="1"/>
</dbReference>
<dbReference type="Pfam" id="PF14520">
    <property type="entry name" value="HHH_5"/>
    <property type="match status" value="1"/>
</dbReference>
<proteinExistence type="inferred from homology"/>
<evidence type="ECO:0000313" key="10">
    <source>
        <dbReference type="Proteomes" id="UP000294360"/>
    </source>
</evidence>
<evidence type="ECO:0000256" key="1">
    <source>
        <dbReference type="ARBA" id="ARBA00022490"/>
    </source>
</evidence>
<evidence type="ECO:0000256" key="5">
    <source>
        <dbReference type="ARBA" id="ARBA00023204"/>
    </source>
</evidence>
<comment type="domain">
    <text evidence="6">Has three domains with a flexible linker between the domains II and III and assumes an 'L' shape. Domain III is highly mobile and contacts RuvB.</text>
</comment>
<keyword evidence="1 6" id="KW-0963">Cytoplasm</keyword>
<dbReference type="CDD" id="cd14332">
    <property type="entry name" value="UBA_RuvA_C"/>
    <property type="match status" value="1"/>
</dbReference>
<keyword evidence="9" id="KW-0547">Nucleotide-binding</keyword>
<dbReference type="EMBL" id="LR536450">
    <property type="protein sequence ID" value="VFU06896.1"/>
    <property type="molecule type" value="Genomic_DNA"/>
</dbReference>
<reference evidence="9 10" key="1">
    <citation type="submission" date="2019-03" db="EMBL/GenBank/DDBJ databases">
        <authorList>
            <person name="Kox A.R. M."/>
        </authorList>
    </citation>
    <scope>NUCLEOTIDE SEQUENCE [LARGE SCALE GENOMIC DNA]</scope>
    <source>
        <strain evidence="9">MTUNDRAET4 annotated genome</strain>
    </source>
</reference>
<dbReference type="RefSeq" id="WP_134485951.1">
    <property type="nucleotide sequence ID" value="NZ_LR536450.1"/>
</dbReference>
<comment type="subunit">
    <text evidence="6">Homotetramer. Forms an RuvA(8)-RuvB(12)-Holliday junction (HJ) complex. HJ DNA is sandwiched between 2 RuvA tetramers; dsDNA enters through RuvA and exits via RuvB. An RuvB hexamer assembles on each DNA strand where it exits the tetramer. Each RuvB hexamer is contacted by two RuvA subunits (via domain III) on 2 adjacent RuvB subunits; this complex drives branch migration. In the full resolvosome a probable DNA-RuvA(4)-RuvB(12)-RuvC(2) complex forms which resolves the HJ.</text>
</comment>
<dbReference type="GO" id="GO:0006310">
    <property type="term" value="P:DNA recombination"/>
    <property type="evidence" value="ECO:0007669"/>
    <property type="project" value="UniProtKB-UniRule"/>
</dbReference>
<evidence type="ECO:0000256" key="2">
    <source>
        <dbReference type="ARBA" id="ARBA00022763"/>
    </source>
</evidence>
<dbReference type="InterPro" id="IPR010994">
    <property type="entry name" value="RuvA_2-like"/>
</dbReference>
<dbReference type="InterPro" id="IPR011114">
    <property type="entry name" value="RuvA_C"/>
</dbReference>
<dbReference type="InterPro" id="IPR012340">
    <property type="entry name" value="NA-bd_OB-fold"/>
</dbReference>
<dbReference type="Gene3D" id="2.40.50.140">
    <property type="entry name" value="Nucleic acid-binding proteins"/>
    <property type="match status" value="1"/>
</dbReference>
<organism evidence="9 10">
    <name type="scientific">Methylocella tundrae</name>
    <dbReference type="NCBI Taxonomy" id="227605"/>
    <lineage>
        <taxon>Bacteria</taxon>
        <taxon>Pseudomonadati</taxon>
        <taxon>Pseudomonadota</taxon>
        <taxon>Alphaproteobacteria</taxon>
        <taxon>Hyphomicrobiales</taxon>
        <taxon>Beijerinckiaceae</taxon>
        <taxon>Methylocella</taxon>
    </lineage>
</organism>
<keyword evidence="3 6" id="KW-0238">DNA-binding</keyword>
<comment type="similarity">
    <text evidence="6">Belongs to the RuvA family.</text>
</comment>
<accession>A0A4U8YVH7</accession>
<feature type="region of interest" description="Domain III" evidence="6">
    <location>
        <begin position="156"/>
        <end position="207"/>
    </location>
</feature>
<keyword evidence="4 6" id="KW-0233">DNA recombination</keyword>
<dbReference type="InterPro" id="IPR013849">
    <property type="entry name" value="DNA_helicase_Holl-junc_RuvA_I"/>
</dbReference>